<dbReference type="AlphaFoldDB" id="A0A2C9A1F8"/>
<dbReference type="EMBL" id="OCST01000005">
    <property type="protein sequence ID" value="SOE72863.1"/>
    <property type="molecule type" value="Genomic_DNA"/>
</dbReference>
<reference evidence="1 2" key="1">
    <citation type="submission" date="2017-09" db="EMBL/GenBank/DDBJ databases">
        <authorList>
            <person name="Ehlers B."/>
            <person name="Leendertz F.H."/>
        </authorList>
    </citation>
    <scope>NUCLEOTIDE SEQUENCE [LARGE SCALE GENOMIC DNA]</scope>
    <source>
        <strain evidence="1 2">CGMCC 1.05381</strain>
    </source>
</reference>
<keyword evidence="2" id="KW-1185">Reference proteome</keyword>
<evidence type="ECO:0000313" key="2">
    <source>
        <dbReference type="Proteomes" id="UP000219440"/>
    </source>
</evidence>
<accession>A0A2C9A1F8</accession>
<dbReference type="Proteomes" id="UP000219440">
    <property type="component" value="Unassembled WGS sequence"/>
</dbReference>
<organism evidence="1 2">
    <name type="scientific">Salinibacterium xinjiangense</name>
    <dbReference type="NCBI Taxonomy" id="386302"/>
    <lineage>
        <taxon>Bacteria</taxon>
        <taxon>Bacillati</taxon>
        <taxon>Actinomycetota</taxon>
        <taxon>Actinomycetes</taxon>
        <taxon>Micrococcales</taxon>
        <taxon>Microbacteriaceae</taxon>
        <taxon>Salinibacterium</taxon>
    </lineage>
</organism>
<gene>
    <name evidence="1" type="ORF">SAMN06296378_2642</name>
</gene>
<proteinExistence type="predicted"/>
<protein>
    <submittedName>
        <fullName evidence="1">Uncharacterized protein</fullName>
    </submittedName>
</protein>
<sequence>MKFPSPAFAAFHAGRSVCGSADLLDANGYGATVFHRVPGAGFGSAYLYVRNDLLDSSMSARSLRLVTVIGGERTPHHDHLAGPLPADVREVYQSQVSDFVAVLGLK</sequence>
<evidence type="ECO:0000313" key="1">
    <source>
        <dbReference type="EMBL" id="SOE72863.1"/>
    </source>
</evidence>
<name>A0A2C9A1F8_9MICO</name>
<dbReference type="RefSeq" id="WP_143544728.1">
    <property type="nucleotide sequence ID" value="NZ_BMLC01000004.1"/>
</dbReference>